<comment type="caution">
    <text evidence="1">The sequence shown here is derived from an EMBL/GenBank/DDBJ whole genome shotgun (WGS) entry which is preliminary data.</text>
</comment>
<protein>
    <submittedName>
        <fullName evidence="1">F-box/FBD/LRR-repeat protein</fullName>
    </submittedName>
</protein>
<sequence length="292" mass="33041">MESRSKCQKLSEEVKLKEAEDRINNLPRCIVGHILSFLPTKYAVGTSILSTKWKHMWTSIRNLDLDDILFLSSANRNGDQWKISFMTSGLLPADLFTCNQLVVQKLGYNRVLNVPKLVCVQSLKTLLLGSVKFRDDESAKRLLSGCPVLEVLALQQCGGKKVSVLSISAPVLKGLIVSYPVPKNSTLKVIGFCDKLPVFHNLTSLELGINRDDAWELLGGILESSPNLRTLVFVEGLLQEYHFYEQDWDPPDRVPTCLLESLVVIEMRKLEGKECELNMVKYFLNNVKFLRR</sequence>
<reference evidence="1 2" key="1">
    <citation type="journal article" date="2022" name="Plant J.">
        <title>Chromosome-level genome of Camellia lanceoleosa provides a valuable resource for understanding genome evolution and self-incompatibility.</title>
        <authorList>
            <person name="Gong W."/>
            <person name="Xiao S."/>
            <person name="Wang L."/>
            <person name="Liao Z."/>
            <person name="Chang Y."/>
            <person name="Mo W."/>
            <person name="Hu G."/>
            <person name="Li W."/>
            <person name="Zhao G."/>
            <person name="Zhu H."/>
            <person name="Hu X."/>
            <person name="Ji K."/>
            <person name="Xiang X."/>
            <person name="Song Q."/>
            <person name="Yuan D."/>
            <person name="Jin S."/>
            <person name="Zhang L."/>
        </authorList>
    </citation>
    <scope>NUCLEOTIDE SEQUENCE [LARGE SCALE GENOMIC DNA]</scope>
    <source>
        <strain evidence="1">SQ_2022a</strain>
    </source>
</reference>
<organism evidence="1 2">
    <name type="scientific">Camellia lanceoleosa</name>
    <dbReference type="NCBI Taxonomy" id="1840588"/>
    <lineage>
        <taxon>Eukaryota</taxon>
        <taxon>Viridiplantae</taxon>
        <taxon>Streptophyta</taxon>
        <taxon>Embryophyta</taxon>
        <taxon>Tracheophyta</taxon>
        <taxon>Spermatophyta</taxon>
        <taxon>Magnoliopsida</taxon>
        <taxon>eudicotyledons</taxon>
        <taxon>Gunneridae</taxon>
        <taxon>Pentapetalae</taxon>
        <taxon>asterids</taxon>
        <taxon>Ericales</taxon>
        <taxon>Theaceae</taxon>
        <taxon>Camellia</taxon>
    </lineage>
</organism>
<evidence type="ECO:0000313" key="1">
    <source>
        <dbReference type="EMBL" id="KAI8009888.1"/>
    </source>
</evidence>
<dbReference type="Proteomes" id="UP001060215">
    <property type="component" value="Chromosome 5"/>
</dbReference>
<proteinExistence type="predicted"/>
<name>A0ACC0H8L9_9ERIC</name>
<gene>
    <name evidence="1" type="ORF">LOK49_LG06G02546</name>
</gene>
<keyword evidence="2" id="KW-1185">Reference proteome</keyword>
<dbReference type="EMBL" id="CM045762">
    <property type="protein sequence ID" value="KAI8009888.1"/>
    <property type="molecule type" value="Genomic_DNA"/>
</dbReference>
<evidence type="ECO:0000313" key="2">
    <source>
        <dbReference type="Proteomes" id="UP001060215"/>
    </source>
</evidence>
<accession>A0ACC0H8L9</accession>